<feature type="transmembrane region" description="Helical" evidence="10">
    <location>
        <begin position="44"/>
        <end position="67"/>
    </location>
</feature>
<keyword evidence="5" id="KW-0067">ATP-binding</keyword>
<organism evidence="12 13">
    <name type="scientific">Methanobrevibacter olleyae</name>
    <dbReference type="NCBI Taxonomy" id="294671"/>
    <lineage>
        <taxon>Archaea</taxon>
        <taxon>Methanobacteriati</taxon>
        <taxon>Methanobacteriota</taxon>
        <taxon>Methanomada group</taxon>
        <taxon>Methanobacteria</taxon>
        <taxon>Methanobacteriales</taxon>
        <taxon>Methanobacteriaceae</taxon>
        <taxon>Methanobrevibacter</taxon>
    </lineage>
</organism>
<dbReference type="InterPro" id="IPR001757">
    <property type="entry name" value="P_typ_ATPase"/>
</dbReference>
<feature type="transmembrane region" description="Helical" evidence="10">
    <location>
        <begin position="275"/>
        <end position="300"/>
    </location>
</feature>
<dbReference type="PANTHER" id="PTHR43294">
    <property type="entry name" value="SODIUM/POTASSIUM-TRANSPORTING ATPASE SUBUNIT ALPHA"/>
    <property type="match status" value="1"/>
</dbReference>
<dbReference type="Gene3D" id="3.40.1110.10">
    <property type="entry name" value="Calcium-transporting ATPase, cytoplasmic domain N"/>
    <property type="match status" value="1"/>
</dbReference>
<dbReference type="InterPro" id="IPR036412">
    <property type="entry name" value="HAD-like_sf"/>
</dbReference>
<dbReference type="SUPFAM" id="SSF81653">
    <property type="entry name" value="Calcium ATPase, transduction domain A"/>
    <property type="match status" value="1"/>
</dbReference>
<comment type="subcellular location">
    <subcellularLocation>
        <location evidence="1">Cell membrane</location>
        <topology evidence="1">Multi-pass membrane protein</topology>
    </subcellularLocation>
</comment>
<feature type="region of interest" description="Disordered" evidence="9">
    <location>
        <begin position="604"/>
        <end position="627"/>
    </location>
</feature>
<dbReference type="GeneID" id="28489568"/>
<reference evidence="12 13" key="1">
    <citation type="journal article" date="2016" name="Genome Announc.">
        <title>Draft Genome Sequence of the Rumen Methanogen Methanobrevibacter olleyae YLM1.</title>
        <authorList>
            <person name="Kelly W.J."/>
            <person name="Li D."/>
            <person name="Lambie S.C."/>
            <person name="Cox F."/>
            <person name="Attwood G.T."/>
            <person name="Altermann E."/>
            <person name="Leahy S.C."/>
        </authorList>
    </citation>
    <scope>NUCLEOTIDE SEQUENCE [LARGE SCALE GENOMIC DNA]</scope>
    <source>
        <strain evidence="12 13">YLM1</strain>
    </source>
</reference>
<dbReference type="Pfam" id="PF00689">
    <property type="entry name" value="Cation_ATPase_C"/>
    <property type="match status" value="1"/>
</dbReference>
<dbReference type="InterPro" id="IPR059000">
    <property type="entry name" value="ATPase_P-type_domA"/>
</dbReference>
<evidence type="ECO:0000313" key="13">
    <source>
        <dbReference type="Proteomes" id="UP000066376"/>
    </source>
</evidence>
<gene>
    <name evidence="12" type="ORF">YLM1_1262</name>
</gene>
<dbReference type="FunFam" id="3.40.50.1000:FF:000083">
    <property type="entry name" value="Sodium/potassium-transporting ATPase subunit alpha"/>
    <property type="match status" value="1"/>
</dbReference>
<dbReference type="SFLD" id="SFLDS00003">
    <property type="entry name" value="Haloacid_Dehalogenase"/>
    <property type="match status" value="1"/>
</dbReference>
<dbReference type="PATRIC" id="fig|294671.3.peg.1319"/>
<dbReference type="GO" id="GO:0005886">
    <property type="term" value="C:plasma membrane"/>
    <property type="evidence" value="ECO:0007669"/>
    <property type="project" value="UniProtKB-SubCell"/>
</dbReference>
<dbReference type="PROSITE" id="PS00154">
    <property type="entry name" value="ATPASE_E1_E2"/>
    <property type="match status" value="1"/>
</dbReference>
<dbReference type="InterPro" id="IPR004014">
    <property type="entry name" value="ATPase_P-typ_cation-transptr_N"/>
</dbReference>
<dbReference type="Gene3D" id="1.20.1110.10">
    <property type="entry name" value="Calcium-transporting ATPase, transmembrane domain"/>
    <property type="match status" value="3"/>
</dbReference>
<dbReference type="InterPro" id="IPR018303">
    <property type="entry name" value="ATPase_P-typ_P_site"/>
</dbReference>
<dbReference type="Proteomes" id="UP000066376">
    <property type="component" value="Chromosome"/>
</dbReference>
<keyword evidence="4" id="KW-0547">Nucleotide-binding</keyword>
<dbReference type="PRINTS" id="PR00121">
    <property type="entry name" value="NAKATPASE"/>
</dbReference>
<feature type="transmembrane region" description="Helical" evidence="10">
    <location>
        <begin position="73"/>
        <end position="92"/>
    </location>
</feature>
<dbReference type="GO" id="GO:1902600">
    <property type="term" value="P:proton transmembrane transport"/>
    <property type="evidence" value="ECO:0007669"/>
    <property type="project" value="TreeGrafter"/>
</dbReference>
<keyword evidence="6" id="KW-1278">Translocase</keyword>
<keyword evidence="7 10" id="KW-1133">Transmembrane helix</keyword>
<dbReference type="InterPro" id="IPR050510">
    <property type="entry name" value="Cation_transp_ATPase_P-type"/>
</dbReference>
<dbReference type="InterPro" id="IPR006068">
    <property type="entry name" value="ATPase_P-typ_cation-transptr_C"/>
</dbReference>
<dbReference type="InterPro" id="IPR023298">
    <property type="entry name" value="ATPase_P-typ_TM_dom_sf"/>
</dbReference>
<keyword evidence="8 10" id="KW-0472">Membrane</keyword>
<dbReference type="GO" id="GO:0036376">
    <property type="term" value="P:sodium ion export across plasma membrane"/>
    <property type="evidence" value="ECO:0007669"/>
    <property type="project" value="TreeGrafter"/>
</dbReference>
<dbReference type="Pfam" id="PF00690">
    <property type="entry name" value="Cation_ATPase_N"/>
    <property type="match status" value="1"/>
</dbReference>
<evidence type="ECO:0000256" key="2">
    <source>
        <dbReference type="ARBA" id="ARBA00022475"/>
    </source>
</evidence>
<dbReference type="SUPFAM" id="SSF56784">
    <property type="entry name" value="HAD-like"/>
    <property type="match status" value="1"/>
</dbReference>
<evidence type="ECO:0000256" key="9">
    <source>
        <dbReference type="SAM" id="MobiDB-lite"/>
    </source>
</evidence>
<dbReference type="RefSeq" id="WP_335338998.1">
    <property type="nucleotide sequence ID" value="NZ_CP014265.1"/>
</dbReference>
<evidence type="ECO:0000313" key="12">
    <source>
        <dbReference type="EMBL" id="AMK15819.1"/>
    </source>
</evidence>
<dbReference type="AlphaFoldDB" id="A0A126R1I4"/>
<reference evidence="13" key="2">
    <citation type="submission" date="2016-02" db="EMBL/GenBank/DDBJ databases">
        <title>The draft genome sequence of the rumen methanogen Methanobrevibacter olleyae YLM1.</title>
        <authorList>
            <consortium name="New Zealand Agricultural Greenhouse Gas Research Centre/Pastoral Greenhouse Gas Research Consortium"/>
            <person name="Kelly W.J."/>
            <person name="Li D."/>
            <person name="Lambie S.C."/>
            <person name="Attwood G.T."/>
            <person name="Altermann E."/>
            <person name="Leahy S.C."/>
        </authorList>
    </citation>
    <scope>NUCLEOTIDE SEQUENCE [LARGE SCALE GENOMIC DNA]</scope>
    <source>
        <strain evidence="13">YLM1</strain>
    </source>
</reference>
<dbReference type="PRINTS" id="PR00119">
    <property type="entry name" value="CATATPASE"/>
</dbReference>
<dbReference type="GO" id="GO:0005391">
    <property type="term" value="F:P-type sodium:potassium-exchanging transporter activity"/>
    <property type="evidence" value="ECO:0007669"/>
    <property type="project" value="TreeGrafter"/>
</dbReference>
<dbReference type="STRING" id="294671.YLM1_1262"/>
<dbReference type="GO" id="GO:0006883">
    <property type="term" value="P:intracellular sodium ion homeostasis"/>
    <property type="evidence" value="ECO:0007669"/>
    <property type="project" value="TreeGrafter"/>
</dbReference>
<evidence type="ECO:0000256" key="8">
    <source>
        <dbReference type="ARBA" id="ARBA00023136"/>
    </source>
</evidence>
<dbReference type="SUPFAM" id="SSF81665">
    <property type="entry name" value="Calcium ATPase, transmembrane domain M"/>
    <property type="match status" value="1"/>
</dbReference>
<feature type="compositionally biased region" description="Basic and acidic residues" evidence="9">
    <location>
        <begin position="604"/>
        <end position="618"/>
    </location>
</feature>
<feature type="domain" description="Cation-transporting P-type ATPase N-terminal" evidence="11">
    <location>
        <begin position="2"/>
        <end position="69"/>
    </location>
</feature>
<dbReference type="Pfam" id="PF00122">
    <property type="entry name" value="E1-E2_ATPase"/>
    <property type="match status" value="1"/>
</dbReference>
<evidence type="ECO:0000256" key="6">
    <source>
        <dbReference type="ARBA" id="ARBA00022967"/>
    </source>
</evidence>
<dbReference type="GO" id="GO:0005524">
    <property type="term" value="F:ATP binding"/>
    <property type="evidence" value="ECO:0007669"/>
    <property type="project" value="UniProtKB-KW"/>
</dbReference>
<dbReference type="InterPro" id="IPR044492">
    <property type="entry name" value="P_typ_ATPase_HD_dom"/>
</dbReference>
<dbReference type="InterPro" id="IPR023299">
    <property type="entry name" value="ATPase_P-typ_cyto_dom_N"/>
</dbReference>
<dbReference type="KEGG" id="mol:YLM1_1262"/>
<sequence>MIEEILKQYSTQKEGLSSAEAYSRLEKYGLNKLKEQNKDGPLKLFLSQFLDVLIFMLIIAAIASYIIGNQLDAFVIVVVVIINSIIGFFQEYRAENAMAKLKSLVSTVAHVKRDGNISRIPGEKLTIGDIVILEEGDKVPADLILIESYDLYVDESSLTGESNLVKKDTDYSNIEDFLNKIKNITRYSKEENIQSKILSMNSNIILGKGIGVVIATGMNTTIGKIAKMIQEDEEKTPLTIKVERLGKTIGILSIIICIFVFFIDLFQNVDILESFMTAVSLAVAAIPEGLPAVLTLTLALGMQKMVKSNAIVKRLSSVETLGSCTYICTDKTGTLTENKMTVREDHLTNKEKSLLISGLCNAVRYEDDELIGNPTDLALYNFACENDFEELSKNRNLLKEYEIPLDSNRKRMTMVYSENAENNTDESTSNDKNYYVLTKGAPELILDLSKQIDIDGNIKIIDDETKDSIISKIGEMTNSSLRVIGLAYRKIDSQKFEKILDNDEKRKTDTQKFEKTLDHDEKLFENKQAYEKHEPHSEKKDHGESFESDLIFTGLIGIMDPPREEAIKAVADCQKAGIHVVMITGDHKDTATAIAREIGLVHESHKSKNSKSYDDSNEKQVLTGEELENLSDEEYDKIAKDIKVYARVYPEQKRRIIEVLQKQDEIVSMTGDGVNDAPALKKASIGVAMGSGTDVTKESADMIIQDDNFATIVSSIKEGRTIFDNIKRFLKFQLSTNIGAILTITIGSLLAIPTPFTPIQLLWINIIMDGPPAQSLGLEGPEEDIMKRPPERGELIDKKTMLKIAISGIVMTIGTLGLFYYELMNGGANVKTKAVTIAFTVFVLYQLFNALNYKSSSKVRNTMLGLSLIGSFILQVLVIYVPFLQIIFKTCSIGLIDWILIILVSGVILVTDRIANKVLDKN</sequence>
<evidence type="ECO:0000256" key="7">
    <source>
        <dbReference type="ARBA" id="ARBA00022989"/>
    </source>
</evidence>
<protein>
    <submittedName>
        <fullName evidence="12">Cation-transporting P-type ATPase</fullName>
    </submittedName>
</protein>
<dbReference type="InterPro" id="IPR023214">
    <property type="entry name" value="HAD_sf"/>
</dbReference>
<keyword evidence="13" id="KW-1185">Reference proteome</keyword>
<dbReference type="Gene3D" id="3.40.50.1000">
    <property type="entry name" value="HAD superfamily/HAD-like"/>
    <property type="match status" value="1"/>
</dbReference>
<evidence type="ECO:0000256" key="1">
    <source>
        <dbReference type="ARBA" id="ARBA00004651"/>
    </source>
</evidence>
<dbReference type="SMART" id="SM00831">
    <property type="entry name" value="Cation_ATPase_N"/>
    <property type="match status" value="1"/>
</dbReference>
<accession>A0A126R1I4</accession>
<keyword evidence="2" id="KW-1003">Cell membrane</keyword>
<evidence type="ECO:0000256" key="4">
    <source>
        <dbReference type="ARBA" id="ARBA00022741"/>
    </source>
</evidence>
<evidence type="ECO:0000256" key="5">
    <source>
        <dbReference type="ARBA" id="ARBA00022840"/>
    </source>
</evidence>
<keyword evidence="3 10" id="KW-0812">Transmembrane</keyword>
<name>A0A126R1I4_METOL</name>
<feature type="transmembrane region" description="Helical" evidence="10">
    <location>
        <begin position="863"/>
        <end position="887"/>
    </location>
</feature>
<feature type="transmembrane region" description="Helical" evidence="10">
    <location>
        <begin position="245"/>
        <end position="263"/>
    </location>
</feature>
<feature type="transmembrane region" description="Helical" evidence="10">
    <location>
        <begin position="833"/>
        <end position="851"/>
    </location>
</feature>
<dbReference type="Pfam" id="PF08282">
    <property type="entry name" value="Hydrolase_3"/>
    <property type="match status" value="1"/>
</dbReference>
<dbReference type="GO" id="GO:0030007">
    <property type="term" value="P:intracellular potassium ion homeostasis"/>
    <property type="evidence" value="ECO:0007669"/>
    <property type="project" value="TreeGrafter"/>
</dbReference>
<evidence type="ECO:0000256" key="3">
    <source>
        <dbReference type="ARBA" id="ARBA00022692"/>
    </source>
</evidence>
<dbReference type="InterPro" id="IPR008250">
    <property type="entry name" value="ATPase_P-typ_transduc_dom_A_sf"/>
</dbReference>
<dbReference type="SFLD" id="SFLDF00027">
    <property type="entry name" value="p-type_atpase"/>
    <property type="match status" value="1"/>
</dbReference>
<dbReference type="Pfam" id="PF13246">
    <property type="entry name" value="Cation_ATPase"/>
    <property type="match status" value="1"/>
</dbReference>
<feature type="transmembrane region" description="Helical" evidence="10">
    <location>
        <begin position="801"/>
        <end position="821"/>
    </location>
</feature>
<evidence type="ECO:0000259" key="11">
    <source>
        <dbReference type="SMART" id="SM00831"/>
    </source>
</evidence>
<evidence type="ECO:0000256" key="10">
    <source>
        <dbReference type="SAM" id="Phobius"/>
    </source>
</evidence>
<dbReference type="NCBIfam" id="TIGR01494">
    <property type="entry name" value="ATPase_P-type"/>
    <property type="match status" value="3"/>
</dbReference>
<dbReference type="GO" id="GO:0016887">
    <property type="term" value="F:ATP hydrolysis activity"/>
    <property type="evidence" value="ECO:0007669"/>
    <property type="project" value="InterPro"/>
</dbReference>
<dbReference type="EMBL" id="CP014265">
    <property type="protein sequence ID" value="AMK15819.1"/>
    <property type="molecule type" value="Genomic_DNA"/>
</dbReference>
<dbReference type="PANTHER" id="PTHR43294:SF21">
    <property type="entry name" value="CATION TRANSPORTING ATPASE"/>
    <property type="match status" value="1"/>
</dbReference>
<feature type="transmembrane region" description="Helical" evidence="10">
    <location>
        <begin position="893"/>
        <end position="911"/>
    </location>
</feature>
<proteinExistence type="predicted"/>
<dbReference type="GO" id="GO:1990573">
    <property type="term" value="P:potassium ion import across plasma membrane"/>
    <property type="evidence" value="ECO:0007669"/>
    <property type="project" value="TreeGrafter"/>
</dbReference>
<dbReference type="SUPFAM" id="SSF81660">
    <property type="entry name" value="Metal cation-transporting ATPase, ATP-binding domain N"/>
    <property type="match status" value="1"/>
</dbReference>
<dbReference type="SFLD" id="SFLDG00002">
    <property type="entry name" value="C1.7:_P-type_atpase_like"/>
    <property type="match status" value="1"/>
</dbReference>